<feature type="chain" id="PRO_5020524582" evidence="9">
    <location>
        <begin position="32"/>
        <end position="480"/>
    </location>
</feature>
<dbReference type="PROSITE" id="PS00452">
    <property type="entry name" value="GUANYLATE_CYCLASE_1"/>
    <property type="match status" value="1"/>
</dbReference>
<dbReference type="Proteomes" id="UP000308528">
    <property type="component" value="Unassembled WGS sequence"/>
</dbReference>
<keyword evidence="5 8" id="KW-0472">Membrane</keyword>
<comment type="subcellular location">
    <subcellularLocation>
        <location evidence="1">Membrane</location>
    </subcellularLocation>
</comment>
<dbReference type="PANTHER" id="PTHR11920:SF335">
    <property type="entry name" value="GUANYLATE CYCLASE"/>
    <property type="match status" value="1"/>
</dbReference>
<feature type="transmembrane region" description="Helical" evidence="8">
    <location>
        <begin position="238"/>
        <end position="257"/>
    </location>
</feature>
<keyword evidence="3" id="KW-0547">Nucleotide-binding</keyword>
<dbReference type="InterPro" id="IPR018297">
    <property type="entry name" value="A/G_cyclase_CS"/>
</dbReference>
<evidence type="ECO:0000256" key="9">
    <source>
        <dbReference type="SAM" id="SignalP"/>
    </source>
</evidence>
<dbReference type="PANTHER" id="PTHR11920">
    <property type="entry name" value="GUANYLYL CYCLASE"/>
    <property type="match status" value="1"/>
</dbReference>
<accession>A0A4S4NJU3</accession>
<evidence type="ECO:0000313" key="11">
    <source>
        <dbReference type="EMBL" id="THH40049.1"/>
    </source>
</evidence>
<dbReference type="GO" id="GO:0000166">
    <property type="term" value="F:nucleotide binding"/>
    <property type="evidence" value="ECO:0007669"/>
    <property type="project" value="UniProtKB-KW"/>
</dbReference>
<keyword evidence="9" id="KW-0732">Signal</keyword>
<dbReference type="AlphaFoldDB" id="A0A4S4NJU3"/>
<dbReference type="GO" id="GO:0009190">
    <property type="term" value="P:cyclic nucleotide biosynthetic process"/>
    <property type="evidence" value="ECO:0007669"/>
    <property type="project" value="InterPro"/>
</dbReference>
<dbReference type="Gene3D" id="3.30.70.1230">
    <property type="entry name" value="Nucleotide cyclase"/>
    <property type="match status" value="1"/>
</dbReference>
<evidence type="ECO:0000256" key="7">
    <source>
        <dbReference type="RuleBase" id="RU000405"/>
    </source>
</evidence>
<dbReference type="RefSeq" id="WP_136459183.1">
    <property type="nucleotide sequence ID" value="NZ_SRSF01000003.1"/>
</dbReference>
<dbReference type="OrthoDB" id="9806704at2"/>
<comment type="similarity">
    <text evidence="7">Belongs to the adenylyl cyclase class-4/guanylyl cyclase family.</text>
</comment>
<evidence type="ECO:0000256" key="6">
    <source>
        <dbReference type="ARBA" id="ARBA00023239"/>
    </source>
</evidence>
<evidence type="ECO:0000259" key="10">
    <source>
        <dbReference type="PROSITE" id="PS50125"/>
    </source>
</evidence>
<gene>
    <name evidence="11" type="ORF">E4021_10635</name>
</gene>
<dbReference type="Pfam" id="PF00211">
    <property type="entry name" value="Guanylate_cyc"/>
    <property type="match status" value="1"/>
</dbReference>
<dbReference type="EMBL" id="SRSF01000003">
    <property type="protein sequence ID" value="THH40049.1"/>
    <property type="molecule type" value="Genomic_DNA"/>
</dbReference>
<dbReference type="SUPFAM" id="SSF55073">
    <property type="entry name" value="Nucleotide cyclase"/>
    <property type="match status" value="1"/>
</dbReference>
<name>A0A4S4NJU3_9BACT</name>
<dbReference type="GO" id="GO:0004016">
    <property type="term" value="F:adenylate cyclase activity"/>
    <property type="evidence" value="ECO:0007669"/>
    <property type="project" value="UniProtKB-ARBA"/>
</dbReference>
<keyword evidence="4 8" id="KW-1133">Transmembrane helix</keyword>
<evidence type="ECO:0000256" key="5">
    <source>
        <dbReference type="ARBA" id="ARBA00023136"/>
    </source>
</evidence>
<organism evidence="11 12">
    <name type="scientific">Neolewinella litorea</name>
    <dbReference type="NCBI Taxonomy" id="2562452"/>
    <lineage>
        <taxon>Bacteria</taxon>
        <taxon>Pseudomonadati</taxon>
        <taxon>Bacteroidota</taxon>
        <taxon>Saprospiria</taxon>
        <taxon>Saprospirales</taxon>
        <taxon>Lewinellaceae</taxon>
        <taxon>Neolewinella</taxon>
    </lineage>
</organism>
<keyword evidence="12" id="KW-1185">Reference proteome</keyword>
<evidence type="ECO:0000256" key="4">
    <source>
        <dbReference type="ARBA" id="ARBA00022989"/>
    </source>
</evidence>
<evidence type="ECO:0000256" key="1">
    <source>
        <dbReference type="ARBA" id="ARBA00004370"/>
    </source>
</evidence>
<proteinExistence type="inferred from homology"/>
<keyword evidence="2 8" id="KW-0812">Transmembrane</keyword>
<reference evidence="11 12" key="1">
    <citation type="submission" date="2019-04" db="EMBL/GenBank/DDBJ databases">
        <title>Lewinella litorea sp. nov., isolated from a marine sand.</title>
        <authorList>
            <person name="Yoon J.-H."/>
        </authorList>
    </citation>
    <scope>NUCLEOTIDE SEQUENCE [LARGE SCALE GENOMIC DNA]</scope>
    <source>
        <strain evidence="11 12">HSMS-39</strain>
    </source>
</reference>
<feature type="domain" description="Guanylate cyclase" evidence="10">
    <location>
        <begin position="305"/>
        <end position="427"/>
    </location>
</feature>
<dbReference type="InterPro" id="IPR001054">
    <property type="entry name" value="A/G_cyclase"/>
</dbReference>
<dbReference type="InterPro" id="IPR050401">
    <property type="entry name" value="Cyclic_nucleotide_synthase"/>
</dbReference>
<evidence type="ECO:0000256" key="8">
    <source>
        <dbReference type="SAM" id="Phobius"/>
    </source>
</evidence>
<evidence type="ECO:0000256" key="2">
    <source>
        <dbReference type="ARBA" id="ARBA00022692"/>
    </source>
</evidence>
<evidence type="ECO:0000313" key="12">
    <source>
        <dbReference type="Proteomes" id="UP000308528"/>
    </source>
</evidence>
<protein>
    <submittedName>
        <fullName evidence="11">Adenylate/guanylate cyclase domain-containing protein</fullName>
    </submittedName>
</protein>
<sequence>MAMLPLAAPHQWLNRLILLLCLLTLAPAAPACFGQSAYDGQIQAIESMIDQGKFKLARTQSRALTESGRQQRLSNVEAYGNYLYGRALLEDPASSSRDRVAGIESLRLASAGFSDAGMTSTVDSIIAQLRDIVEQEGSTVQGLPLLREFRPSAPAPSPDNSDDVDETALTAIVALQNREIEALNDSQLRQLLRIQQQDLALDSFKYELLNDSLRIVRQEFLLKQQESLTSEERQRRNFFIVLALGILVALALLYLRYRSAQRFQQRIQVAQERSDELLLNILPRKIATELKETGRATARRYDSASVLFSDFVGFSRIASQREPEELVEVLDRTFRAFDEIIERHGLEKIKTIGDAYMCVGGVPEEDPDHAAKTVRAALEIQRYLSEAGDFQARIGIHTGPVVAGVVGQKKFAFDIWGDTVNQAARLEAAGVPGEVTISKATRNLLDSRFECERIGTFEAKNMGLLDRYRVLDSRLIKNPS</sequence>
<comment type="caution">
    <text evidence="11">The sequence shown here is derived from an EMBL/GenBank/DDBJ whole genome shotgun (WGS) entry which is preliminary data.</text>
</comment>
<dbReference type="InterPro" id="IPR029787">
    <property type="entry name" value="Nucleotide_cyclase"/>
</dbReference>
<dbReference type="CDD" id="cd07302">
    <property type="entry name" value="CHD"/>
    <property type="match status" value="1"/>
</dbReference>
<dbReference type="SMART" id="SM00044">
    <property type="entry name" value="CYCc"/>
    <property type="match status" value="1"/>
</dbReference>
<dbReference type="PROSITE" id="PS50125">
    <property type="entry name" value="GUANYLATE_CYCLASE_2"/>
    <property type="match status" value="1"/>
</dbReference>
<dbReference type="GO" id="GO:0016020">
    <property type="term" value="C:membrane"/>
    <property type="evidence" value="ECO:0007669"/>
    <property type="project" value="UniProtKB-SubCell"/>
</dbReference>
<feature type="signal peptide" evidence="9">
    <location>
        <begin position="1"/>
        <end position="31"/>
    </location>
</feature>
<dbReference type="GO" id="GO:0035556">
    <property type="term" value="P:intracellular signal transduction"/>
    <property type="evidence" value="ECO:0007669"/>
    <property type="project" value="InterPro"/>
</dbReference>
<evidence type="ECO:0000256" key="3">
    <source>
        <dbReference type="ARBA" id="ARBA00022741"/>
    </source>
</evidence>
<keyword evidence="6 7" id="KW-0456">Lyase</keyword>